<comment type="similarity">
    <text evidence="4">Belongs to the pescadillo family.</text>
</comment>
<sequence length="640" mass="72819">MTKAKHYRPPGKRKEGNVAKYTTRNKALNRLQLKLPEFRRLCILKGIHPREPKKKFEGHNKTYYHVKDINFLAHEPLLEKSRELKAYERKIKKARAKRNEHLADRLESNRPSYTLDHLVKERYPSFVDALRDLDDPLTMLHLFAVLPADGAHKIPVSHTQTARRLALEWQALITRTHALRKCFVSVKGIYYQAEVGGQKVTWLTPHVLSQVLPSDVDFRVMLTFVEFYETLVGFVNFKLYHDLGLQYPPILDHRLEKAAAELFAVMRDMASEAVTEQVTDGKLDQVTDEHTEGEELSKRLAESQARLASFQDRMLVMEKEKGRIPSETGEDARDAELAKEAKNLAEDEEEDAETKICKQLFKGLKFFLGREVPRESLLFVIRAFGGTASWEGEGAPFDESDESITHQIVDRPTKGHRFLSRDYLQPQWVYDCSNTRVILPGDLYLLGRVPPPHLSPFVDNDVEGYLPEYAETLKRLQAAASKHLMPLPGAEDADMEQALQLQVAAAGRTQDAEETLREKEAIAMEKEYTEDLTKELAGIPYSASLQKNPQATSMIVEEGNDDAKLQAAEPRITEQPVTSEADEATRMGRMMMTRKSRGLYDAAKMGNAKKKAATELLKERKRKADEGKHETKGKRSGKLT</sequence>
<name>A0ABP1B2Z1_9BRYO</name>
<comment type="function">
    <text evidence="4">Required for maturation of ribosomal RNAs and formation of the large ribosomal subunit.</text>
</comment>
<feature type="region of interest" description="Disordered" evidence="5">
    <location>
        <begin position="603"/>
        <end position="640"/>
    </location>
</feature>
<proteinExistence type="inferred from homology"/>
<keyword evidence="8" id="KW-1185">Reference proteome</keyword>
<feature type="compositionally biased region" description="Basic residues" evidence="5">
    <location>
        <begin position="631"/>
        <end position="640"/>
    </location>
</feature>
<feature type="compositionally biased region" description="Basic and acidic residues" evidence="5">
    <location>
        <begin position="612"/>
        <end position="630"/>
    </location>
</feature>
<dbReference type="CDD" id="cd17709">
    <property type="entry name" value="BRCT_pescadillo_like"/>
    <property type="match status" value="1"/>
</dbReference>
<organism evidence="7 8">
    <name type="scientific">Sphagnum jensenii</name>
    <dbReference type="NCBI Taxonomy" id="128206"/>
    <lineage>
        <taxon>Eukaryota</taxon>
        <taxon>Viridiplantae</taxon>
        <taxon>Streptophyta</taxon>
        <taxon>Embryophyta</taxon>
        <taxon>Bryophyta</taxon>
        <taxon>Sphagnophytina</taxon>
        <taxon>Sphagnopsida</taxon>
        <taxon>Sphagnales</taxon>
        <taxon>Sphagnaceae</taxon>
        <taxon>Sphagnum</taxon>
    </lineage>
</organism>
<dbReference type="InterPro" id="IPR010613">
    <property type="entry name" value="PES"/>
</dbReference>
<dbReference type="SUPFAM" id="SSF52113">
    <property type="entry name" value="BRCT domain"/>
    <property type="match status" value="1"/>
</dbReference>
<dbReference type="Gene3D" id="3.40.50.10190">
    <property type="entry name" value="BRCT domain"/>
    <property type="match status" value="1"/>
</dbReference>
<evidence type="ECO:0000256" key="5">
    <source>
        <dbReference type="SAM" id="MobiDB-lite"/>
    </source>
</evidence>
<keyword evidence="1 4" id="KW-0690">Ribosome biogenesis</keyword>
<dbReference type="HAMAP" id="MF_03028">
    <property type="entry name" value="Pescadillo"/>
    <property type="match status" value="1"/>
</dbReference>
<dbReference type="Proteomes" id="UP001497522">
    <property type="component" value="Chromosome 19"/>
</dbReference>
<dbReference type="EMBL" id="OZ023720">
    <property type="protein sequence ID" value="CAK9869395.1"/>
    <property type="molecule type" value="Genomic_DNA"/>
</dbReference>
<dbReference type="Pfam" id="PF06732">
    <property type="entry name" value="Pescadillo_N"/>
    <property type="match status" value="1"/>
</dbReference>
<keyword evidence="3 4" id="KW-0539">Nucleus</keyword>
<reference evidence="7" key="1">
    <citation type="submission" date="2024-03" db="EMBL/GenBank/DDBJ databases">
        <authorList>
            <consortium name="ELIXIR-Norway"/>
            <consortium name="Elixir Norway"/>
        </authorList>
    </citation>
    <scope>NUCLEOTIDE SEQUENCE</scope>
</reference>
<keyword evidence="2 4" id="KW-0698">rRNA processing</keyword>
<evidence type="ECO:0000313" key="8">
    <source>
        <dbReference type="Proteomes" id="UP001497522"/>
    </source>
</evidence>
<feature type="coiled-coil region" evidence="4">
    <location>
        <begin position="293"/>
        <end position="358"/>
    </location>
</feature>
<evidence type="ECO:0000256" key="1">
    <source>
        <dbReference type="ARBA" id="ARBA00022517"/>
    </source>
</evidence>
<keyword evidence="4" id="KW-0175">Coiled coil</keyword>
<dbReference type="PANTHER" id="PTHR12221">
    <property type="entry name" value="PESCADILLO - RELATED"/>
    <property type="match status" value="1"/>
</dbReference>
<feature type="coiled-coil region" evidence="4">
    <location>
        <begin position="77"/>
        <end position="104"/>
    </location>
</feature>
<gene>
    <name evidence="7" type="ORF">CSSPJE1EN2_LOCUS12153</name>
</gene>
<evidence type="ECO:0000256" key="4">
    <source>
        <dbReference type="HAMAP-Rule" id="MF_03028"/>
    </source>
</evidence>
<protein>
    <recommendedName>
        <fullName evidence="4">Pescadillo homolog</fullName>
    </recommendedName>
</protein>
<feature type="domain" description="BRCT" evidence="6">
    <location>
        <begin position="356"/>
        <end position="446"/>
    </location>
</feature>
<dbReference type="PROSITE" id="PS50172">
    <property type="entry name" value="BRCT"/>
    <property type="match status" value="1"/>
</dbReference>
<dbReference type="InterPro" id="IPR001357">
    <property type="entry name" value="BRCT_dom"/>
</dbReference>
<evidence type="ECO:0000313" key="7">
    <source>
        <dbReference type="EMBL" id="CAK9869395.1"/>
    </source>
</evidence>
<evidence type="ECO:0000256" key="2">
    <source>
        <dbReference type="ARBA" id="ARBA00022552"/>
    </source>
</evidence>
<dbReference type="PANTHER" id="PTHR12221:SF6">
    <property type="entry name" value="PESCADILLO HOMOLOG"/>
    <property type="match status" value="1"/>
</dbReference>
<accession>A0ABP1B2Z1</accession>
<comment type="subcellular location">
    <subcellularLocation>
        <location evidence="4">Nucleus</location>
        <location evidence="4">Nucleolus</location>
    </subcellularLocation>
    <subcellularLocation>
        <location evidence="4">Nucleus</location>
        <location evidence="4">Nucleoplasm</location>
    </subcellularLocation>
</comment>
<dbReference type="InterPro" id="IPR036420">
    <property type="entry name" value="BRCT_dom_sf"/>
</dbReference>
<evidence type="ECO:0000259" key="6">
    <source>
        <dbReference type="PROSITE" id="PS50172"/>
    </source>
</evidence>
<evidence type="ECO:0000256" key="3">
    <source>
        <dbReference type="ARBA" id="ARBA00023242"/>
    </source>
</evidence>